<evidence type="ECO:0000313" key="1">
    <source>
        <dbReference type="EMBL" id="SOY49252.1"/>
    </source>
</evidence>
<reference evidence="1" key="1">
    <citation type="submission" date="2018-01" db="EMBL/GenBank/DDBJ databases">
        <authorList>
            <person name="Clerissi C."/>
        </authorList>
    </citation>
    <scope>NUCLEOTIDE SEQUENCE</scope>
    <source>
        <strain evidence="1">Cupriavidus taiwanensis STM 3521</strain>
    </source>
</reference>
<comment type="caution">
    <text evidence="1">The sequence shown here is derived from an EMBL/GenBank/DDBJ whole genome shotgun (WGS) entry which is preliminary data.</text>
</comment>
<name>A0A375BNW8_9BURK</name>
<proteinExistence type="predicted"/>
<dbReference type="EMBL" id="OFSP01000015">
    <property type="protein sequence ID" value="SOY49252.1"/>
    <property type="molecule type" value="Genomic_DNA"/>
</dbReference>
<dbReference type="Proteomes" id="UP000256297">
    <property type="component" value="Chromosome CBM2589_b"/>
</dbReference>
<sequence>MASSGSPVLPRPVITVARRRAYVLLAAAMVFFLSISAQDWSDSVLTLLSDSVAAVNRLPPAWVRLSMLAPAQPASSAEQARAQTARGAGRFTSGSDRWQCHRIGSAAAVCQWTQSDRRGERAQHWREGKADAAAGREACGALRDEGEDVGEVWRWCPGSDSNRHALRRGILSPLRLPVSPPGQV</sequence>
<organism evidence="1">
    <name type="scientific">Cupriavidus taiwanensis</name>
    <dbReference type="NCBI Taxonomy" id="164546"/>
    <lineage>
        <taxon>Bacteria</taxon>
        <taxon>Pseudomonadati</taxon>
        <taxon>Pseudomonadota</taxon>
        <taxon>Betaproteobacteria</taxon>
        <taxon>Burkholderiales</taxon>
        <taxon>Burkholderiaceae</taxon>
        <taxon>Cupriavidus</taxon>
    </lineage>
</organism>
<gene>
    <name evidence="1" type="ORF">CBM2589_B220132</name>
</gene>
<dbReference type="AlphaFoldDB" id="A0A375BNW8"/>
<protein>
    <submittedName>
        <fullName evidence="1">Uncharacterized protein</fullName>
    </submittedName>
</protein>
<accession>A0A375BNW8</accession>